<dbReference type="GO" id="GO:0022857">
    <property type="term" value="F:transmembrane transporter activity"/>
    <property type="evidence" value="ECO:0007669"/>
    <property type="project" value="InterPro"/>
</dbReference>
<feature type="transmembrane region" description="Helical" evidence="5">
    <location>
        <begin position="97"/>
        <end position="119"/>
    </location>
</feature>
<dbReference type="Proteomes" id="UP000436016">
    <property type="component" value="Unassembled WGS sequence"/>
</dbReference>
<protein>
    <submittedName>
        <fullName evidence="7">MFS transporter</fullName>
    </submittedName>
</protein>
<dbReference type="AlphaFoldDB" id="A0A6B0TW40"/>
<sequence length="446" mass="47516">MFSILTHSWPLLLGVLLLMMGNGLQGSLLGVRGALEGFDAKTMSYVMSGYFLGFLGGSRLTPVLIAAVGHVRVFAALASLISAAFILYPALPYPAVWVALRVLVGFCFSGVYVVAESWLNDAATNETRGKALSLYMIVQMTGIVGAQILLNLADVSGYTLFVVMSVLVSLSFTPILLSDTYAPVFRATKPLTLRQLYEVSPLGCVAIFLLGGVFSAIFGMASVYATEKGLTISELSIFVAAVYVGGLLFQYPVGLMSDRIDRRRLIMAMTVIGALAMAVALPFTTSFTVLIGLAVIIGGTANPLYSLTIAYTNDFLEPEDMAAASGRLMFINGIGAIAGPLVLGAMMQAFGADSFFVFLLLLYAMIAAYAVYRMTQRAAPEAGDTISYSPIMPQATPVAVELAQEIAAEEAIEMAEEQAAEETALAEEEASSDARRDAEDTDFQKV</sequence>
<feature type="transmembrane region" description="Helical" evidence="5">
    <location>
        <begin position="265"/>
        <end position="283"/>
    </location>
</feature>
<feature type="transmembrane region" description="Helical" evidence="5">
    <location>
        <begin position="355"/>
        <end position="372"/>
    </location>
</feature>
<evidence type="ECO:0000256" key="5">
    <source>
        <dbReference type="SAM" id="Phobius"/>
    </source>
</evidence>
<dbReference type="SUPFAM" id="SSF103473">
    <property type="entry name" value="MFS general substrate transporter"/>
    <property type="match status" value="1"/>
</dbReference>
<dbReference type="GO" id="GO:0005886">
    <property type="term" value="C:plasma membrane"/>
    <property type="evidence" value="ECO:0007669"/>
    <property type="project" value="TreeGrafter"/>
</dbReference>
<dbReference type="InterPro" id="IPR036259">
    <property type="entry name" value="MFS_trans_sf"/>
</dbReference>
<evidence type="ECO:0000259" key="6">
    <source>
        <dbReference type="PROSITE" id="PS50850"/>
    </source>
</evidence>
<feature type="compositionally biased region" description="Basic and acidic residues" evidence="4">
    <location>
        <begin position="432"/>
        <end position="446"/>
    </location>
</feature>
<keyword evidence="3 5" id="KW-0472">Membrane</keyword>
<comment type="caution">
    <text evidence="7">The sequence shown here is derived from an EMBL/GenBank/DDBJ whole genome shotgun (WGS) entry which is preliminary data.</text>
</comment>
<feature type="transmembrane region" description="Helical" evidence="5">
    <location>
        <begin position="289"/>
        <end position="307"/>
    </location>
</feature>
<evidence type="ECO:0000313" key="8">
    <source>
        <dbReference type="Proteomes" id="UP000436016"/>
    </source>
</evidence>
<evidence type="ECO:0000256" key="2">
    <source>
        <dbReference type="ARBA" id="ARBA00022989"/>
    </source>
</evidence>
<keyword evidence="1 5" id="KW-0812">Transmembrane</keyword>
<feature type="transmembrane region" description="Helical" evidence="5">
    <location>
        <begin position="328"/>
        <end position="349"/>
    </location>
</feature>
<evidence type="ECO:0000256" key="3">
    <source>
        <dbReference type="ARBA" id="ARBA00023136"/>
    </source>
</evidence>
<accession>A0A6B0TW40</accession>
<feature type="compositionally biased region" description="Acidic residues" evidence="4">
    <location>
        <begin position="415"/>
        <end position="431"/>
    </location>
</feature>
<feature type="transmembrane region" description="Helical" evidence="5">
    <location>
        <begin position="156"/>
        <end position="178"/>
    </location>
</feature>
<dbReference type="EMBL" id="WUWG01000003">
    <property type="protein sequence ID" value="MXU65778.1"/>
    <property type="molecule type" value="Genomic_DNA"/>
</dbReference>
<dbReference type="RefSeq" id="WP_160854561.1">
    <property type="nucleotide sequence ID" value="NZ_WUWG01000003.1"/>
</dbReference>
<name>A0A6B0TW40_9RHOB</name>
<feature type="region of interest" description="Disordered" evidence="4">
    <location>
        <begin position="415"/>
        <end position="446"/>
    </location>
</feature>
<feature type="transmembrane region" description="Helical" evidence="5">
    <location>
        <begin position="42"/>
        <end position="61"/>
    </location>
</feature>
<evidence type="ECO:0000313" key="7">
    <source>
        <dbReference type="EMBL" id="MXU65778.1"/>
    </source>
</evidence>
<dbReference type="Gene3D" id="1.20.1250.20">
    <property type="entry name" value="MFS general substrate transporter like domains"/>
    <property type="match status" value="2"/>
</dbReference>
<dbReference type="CDD" id="cd17477">
    <property type="entry name" value="MFS_YcaD_like"/>
    <property type="match status" value="1"/>
</dbReference>
<organism evidence="7 8">
    <name type="scientific">Oceanomicrobium pacificus</name>
    <dbReference type="NCBI Taxonomy" id="2692916"/>
    <lineage>
        <taxon>Bacteria</taxon>
        <taxon>Pseudomonadati</taxon>
        <taxon>Pseudomonadota</taxon>
        <taxon>Alphaproteobacteria</taxon>
        <taxon>Rhodobacterales</taxon>
        <taxon>Paracoccaceae</taxon>
        <taxon>Oceanomicrobium</taxon>
    </lineage>
</organism>
<gene>
    <name evidence="7" type="ORF">GSH16_09980</name>
</gene>
<feature type="transmembrane region" description="Helical" evidence="5">
    <location>
        <begin position="235"/>
        <end position="253"/>
    </location>
</feature>
<feature type="domain" description="Major facilitator superfamily (MFS) profile" evidence="6">
    <location>
        <begin position="1"/>
        <end position="379"/>
    </location>
</feature>
<dbReference type="PANTHER" id="PTHR23521:SF3">
    <property type="entry name" value="MFS TRANSPORTER"/>
    <property type="match status" value="1"/>
</dbReference>
<evidence type="ECO:0000256" key="1">
    <source>
        <dbReference type="ARBA" id="ARBA00022692"/>
    </source>
</evidence>
<feature type="transmembrane region" description="Helical" evidence="5">
    <location>
        <begin position="73"/>
        <end position="91"/>
    </location>
</feature>
<dbReference type="PROSITE" id="PS50850">
    <property type="entry name" value="MFS"/>
    <property type="match status" value="1"/>
</dbReference>
<feature type="transmembrane region" description="Helical" evidence="5">
    <location>
        <begin position="131"/>
        <end position="150"/>
    </location>
</feature>
<keyword evidence="8" id="KW-1185">Reference proteome</keyword>
<feature type="transmembrane region" description="Helical" evidence="5">
    <location>
        <begin position="199"/>
        <end position="223"/>
    </location>
</feature>
<keyword evidence="2 5" id="KW-1133">Transmembrane helix</keyword>
<reference evidence="7 8" key="1">
    <citation type="submission" date="2019-12" db="EMBL/GenBank/DDBJ databases">
        <title>Strain KN286 was isolated from seawater, which was collected from Caroline Seamount in the tropical western Pacific.</title>
        <authorList>
            <person name="Wang Q."/>
        </authorList>
    </citation>
    <scope>NUCLEOTIDE SEQUENCE [LARGE SCALE GENOMIC DNA]</scope>
    <source>
        <strain evidence="7 8">KN286</strain>
    </source>
</reference>
<dbReference type="InterPro" id="IPR047200">
    <property type="entry name" value="MFS_YcaD-like"/>
</dbReference>
<dbReference type="Pfam" id="PF07690">
    <property type="entry name" value="MFS_1"/>
    <property type="match status" value="1"/>
</dbReference>
<dbReference type="PANTHER" id="PTHR23521">
    <property type="entry name" value="TRANSPORTER MFS SUPERFAMILY"/>
    <property type="match status" value="1"/>
</dbReference>
<proteinExistence type="predicted"/>
<evidence type="ECO:0000256" key="4">
    <source>
        <dbReference type="SAM" id="MobiDB-lite"/>
    </source>
</evidence>
<dbReference type="InterPro" id="IPR011701">
    <property type="entry name" value="MFS"/>
</dbReference>
<dbReference type="InterPro" id="IPR020846">
    <property type="entry name" value="MFS_dom"/>
</dbReference>